<proteinExistence type="predicted"/>
<gene>
    <name evidence="1" type="ORF">J3U87_29075</name>
</gene>
<dbReference type="KEGG" id="scor:J3U87_29075"/>
<dbReference type="RefSeq" id="WP_237379288.1">
    <property type="nucleotide sequence ID" value="NZ_CP071793.1"/>
</dbReference>
<sequence length="162" mass="17465">MGMKRTGDWNELKRNVGSNFGARLAVELRKATTKNAIILVRAIKKGIISQAPGGQKFVALSPSTIANKGSSKALIDEGYLINAITQKIMGDKAIVGLMRGATNKRGEDLVNIGAVMEFGATIRMPNGTLIVIPARPFLHPVFDEMRGEMVGNYRKAIQKAVA</sequence>
<dbReference type="AlphaFoldDB" id="A0A8A4TSY6"/>
<evidence type="ECO:0000313" key="1">
    <source>
        <dbReference type="EMBL" id="QTD49655.1"/>
    </source>
</evidence>
<accession>A0A8A4TSY6</accession>
<name>A0A8A4TSY6_SULCO</name>
<dbReference type="EMBL" id="CP071793">
    <property type="protein sequence ID" value="QTD49655.1"/>
    <property type="molecule type" value="Genomic_DNA"/>
</dbReference>
<evidence type="ECO:0000313" key="2">
    <source>
        <dbReference type="Proteomes" id="UP000663929"/>
    </source>
</evidence>
<organism evidence="1 2">
    <name type="scientific">Sulfidibacter corallicola</name>
    <dbReference type="NCBI Taxonomy" id="2818388"/>
    <lineage>
        <taxon>Bacteria</taxon>
        <taxon>Pseudomonadati</taxon>
        <taxon>Acidobacteriota</taxon>
        <taxon>Holophagae</taxon>
        <taxon>Acanthopleuribacterales</taxon>
        <taxon>Acanthopleuribacteraceae</taxon>
        <taxon>Sulfidibacter</taxon>
    </lineage>
</organism>
<protein>
    <submittedName>
        <fullName evidence="1">Uncharacterized protein</fullName>
    </submittedName>
</protein>
<reference evidence="1" key="1">
    <citation type="submission" date="2021-03" db="EMBL/GenBank/DDBJ databases">
        <title>Acanthopleuribacteraceae sp. M133.</title>
        <authorList>
            <person name="Wang G."/>
        </authorList>
    </citation>
    <scope>NUCLEOTIDE SEQUENCE</scope>
    <source>
        <strain evidence="1">M133</strain>
    </source>
</reference>
<dbReference type="Proteomes" id="UP000663929">
    <property type="component" value="Chromosome"/>
</dbReference>
<keyword evidence="2" id="KW-1185">Reference proteome</keyword>